<protein>
    <recommendedName>
        <fullName evidence="3">Small CPxCG-related zinc finger protein</fullName>
    </recommendedName>
</protein>
<organism evidence="1 2">
    <name type="scientific">Frondihabitans sucicola</name>
    <dbReference type="NCBI Taxonomy" id="1268041"/>
    <lineage>
        <taxon>Bacteria</taxon>
        <taxon>Bacillati</taxon>
        <taxon>Actinomycetota</taxon>
        <taxon>Actinomycetes</taxon>
        <taxon>Micrococcales</taxon>
        <taxon>Microbacteriaceae</taxon>
        <taxon>Frondihabitans</taxon>
    </lineage>
</organism>
<evidence type="ECO:0008006" key="3">
    <source>
        <dbReference type="Google" id="ProtNLM"/>
    </source>
</evidence>
<keyword evidence="2" id="KW-1185">Reference proteome</keyword>
<evidence type="ECO:0000313" key="2">
    <source>
        <dbReference type="Proteomes" id="UP001321486"/>
    </source>
</evidence>
<sequence length="95" mass="10557">MQTTTPTLAEPTGIHLEADGTVTYEKCSACHLFVDRNDSFDDDDTLAPYVHLYGECDLCVETDESHEARPGGGRGTLDYWKANGPDLMKARFDEE</sequence>
<proteinExistence type="predicted"/>
<keyword evidence="1" id="KW-0614">Plasmid</keyword>
<gene>
    <name evidence="1" type="ORF">GCM10025867_48940</name>
</gene>
<dbReference type="RefSeq" id="WP_286346935.1">
    <property type="nucleotide sequence ID" value="NZ_AP027733.1"/>
</dbReference>
<dbReference type="EMBL" id="AP027733">
    <property type="protein sequence ID" value="BDZ52653.1"/>
    <property type="molecule type" value="Genomic_DNA"/>
</dbReference>
<accession>A0ABM8GW01</accession>
<name>A0ABM8GW01_9MICO</name>
<evidence type="ECO:0000313" key="1">
    <source>
        <dbReference type="EMBL" id="BDZ52653.1"/>
    </source>
</evidence>
<reference evidence="2" key="1">
    <citation type="journal article" date="2019" name="Int. J. Syst. Evol. Microbiol.">
        <title>The Global Catalogue of Microorganisms (GCM) 10K type strain sequencing project: providing services to taxonomists for standard genome sequencing and annotation.</title>
        <authorList>
            <consortium name="The Broad Institute Genomics Platform"/>
            <consortium name="The Broad Institute Genome Sequencing Center for Infectious Disease"/>
            <person name="Wu L."/>
            <person name="Ma J."/>
        </authorList>
    </citation>
    <scope>NUCLEOTIDE SEQUENCE [LARGE SCALE GENOMIC DNA]</scope>
    <source>
        <strain evidence="2">NBRC 108728</strain>
    </source>
</reference>
<geneLocation type="plasmid" evidence="1 2">
    <name>pNBRC108728a</name>
</geneLocation>
<dbReference type="Proteomes" id="UP001321486">
    <property type="component" value="Plasmid pNBRC108728a"/>
</dbReference>